<sequence>MASGSMRMPLLQPIIDAVSAAHPNKPPTAGEFCIAYLEAQSSRYQHPAPIEKQPPSLVSATVDRLITSLVEDLHPTGENVKVVRETCDKNENVRRHVLSSPKLPYAACRLLAQDRAVDNWILKNEADIRKMNAEEQLNSLVKLSQGDVVWPGSKIVEGERVITRKLPPREVITVLDECRKKTVRLLPDDAAFTAAWKDATGGLLDGMDWSNILVAGGICLGVLTGVVETSSDVDIYVYGLTARQANKKIEQIYETWWRNLGPSGKPFVFRNAKTITFLSRYPERRIQIVLKLCPTLAHVLLNFDLDPCAIGWNGSEVFMLPRAARALETGYSVFTTDLIHGHYLSTRRATQEMRVFKYAERGYGLLFTSDVLKSSDVDFSNRSPHRLPYASYRGNSKWKQIPKDVPNVSRLTGKKAFKKIQWNASDQVQRLYFGKSEGYDYIEDLRKKVKEVGLCVRDSEEESDRYYDAQNNTNTIPNAFFYEVSGTQQGTGQPGGHSGLKTAENFLRMCALWKLDKTGEIHTDIRTFQAYDTSYGSNAYADMPRYDWNPSFEATKLCRDMEGHNSQLFHAVRRSIETYLNRPPTYVGYFNRRFRRFMGNSNFQDAMEKQITLPLWVPLQLERYIETIAAKTSQKILIHATNKMYAIHGRTETEDWNLRVWIISHETMWAHSVSREIDEIFEVLWAIFYFSWDIGRTGPGISLAQPVHEREMVALQYISALLERRPILDEGLTEEQIDRKKWNDWLMDAPQQMKRRHRSLIDGYMHPLYSEMKYGIHPPESFFWGEEDEMDDKGVWRDWEDANKDETTIMQTGKRKREGSLDTM</sequence>
<dbReference type="Proteomes" id="UP000018144">
    <property type="component" value="Unassembled WGS sequence"/>
</dbReference>
<organism evidence="1 2">
    <name type="scientific">Pyronema omphalodes (strain CBS 100304)</name>
    <name type="common">Pyronema confluens</name>
    <dbReference type="NCBI Taxonomy" id="1076935"/>
    <lineage>
        <taxon>Eukaryota</taxon>
        <taxon>Fungi</taxon>
        <taxon>Dikarya</taxon>
        <taxon>Ascomycota</taxon>
        <taxon>Pezizomycotina</taxon>
        <taxon>Pezizomycetes</taxon>
        <taxon>Pezizales</taxon>
        <taxon>Pyronemataceae</taxon>
        <taxon>Pyronema</taxon>
    </lineage>
</organism>
<evidence type="ECO:0000313" key="1">
    <source>
        <dbReference type="EMBL" id="CCX31679.1"/>
    </source>
</evidence>
<dbReference type="PANTHER" id="PTHR43558:SF6">
    <property type="entry name" value="REDUCTASE, PUTATIVE (AFU_ORTHOLOGUE AFUA_3G10540)-RELATED"/>
    <property type="match status" value="1"/>
</dbReference>
<dbReference type="OMA" id="WIKETFA"/>
<gene>
    <name evidence="1" type="ORF">PCON_11202</name>
</gene>
<dbReference type="STRING" id="1076935.U4LHS7"/>
<dbReference type="EMBL" id="HF935629">
    <property type="protein sequence ID" value="CCX31679.1"/>
    <property type="molecule type" value="Genomic_DNA"/>
</dbReference>
<dbReference type="InterPro" id="IPR053354">
    <property type="entry name" value="MGDG_epimerase"/>
</dbReference>
<evidence type="ECO:0000313" key="2">
    <source>
        <dbReference type="Proteomes" id="UP000018144"/>
    </source>
</evidence>
<dbReference type="AlphaFoldDB" id="U4LHS7"/>
<reference evidence="1 2" key="1">
    <citation type="journal article" date="2013" name="PLoS Genet.">
        <title>The genome and development-dependent transcriptomes of Pyronema confluens: a window into fungal evolution.</title>
        <authorList>
            <person name="Traeger S."/>
            <person name="Altegoer F."/>
            <person name="Freitag M."/>
            <person name="Gabaldon T."/>
            <person name="Kempken F."/>
            <person name="Kumar A."/>
            <person name="Marcet-Houben M."/>
            <person name="Poggeler S."/>
            <person name="Stajich J.E."/>
            <person name="Nowrousian M."/>
        </authorList>
    </citation>
    <scope>NUCLEOTIDE SEQUENCE [LARGE SCALE GENOMIC DNA]</scope>
    <source>
        <strain evidence="2">CBS 100304</strain>
        <tissue evidence="1">Vegetative mycelium</tissue>
    </source>
</reference>
<dbReference type="OrthoDB" id="539213at2759"/>
<proteinExistence type="predicted"/>
<dbReference type="eggNOG" id="ENOG502RYMC">
    <property type="taxonomic scope" value="Eukaryota"/>
</dbReference>
<keyword evidence="2" id="KW-1185">Reference proteome</keyword>
<protein>
    <submittedName>
        <fullName evidence="1">Similar to Uncharacterized protein R883 acc. no. Q5UQX5</fullName>
    </submittedName>
</protein>
<dbReference type="PANTHER" id="PTHR43558">
    <property type="entry name" value="REDUCTASE, PUTATIVE (AFU_ORTHOLOGUE AFUA_3G10540)-RELATED"/>
    <property type="match status" value="1"/>
</dbReference>
<name>U4LHS7_PYROM</name>
<accession>U4LHS7</accession>